<proteinExistence type="predicted"/>
<dbReference type="OrthoDB" id="3016500at2759"/>
<organism evidence="1 2">
    <name type="scientific">Gymnopilus junonius</name>
    <name type="common">Spectacular rustgill mushroom</name>
    <name type="synonym">Gymnopilus spectabilis subsp. junonius</name>
    <dbReference type="NCBI Taxonomy" id="109634"/>
    <lineage>
        <taxon>Eukaryota</taxon>
        <taxon>Fungi</taxon>
        <taxon>Dikarya</taxon>
        <taxon>Basidiomycota</taxon>
        <taxon>Agaricomycotina</taxon>
        <taxon>Agaricomycetes</taxon>
        <taxon>Agaricomycetidae</taxon>
        <taxon>Agaricales</taxon>
        <taxon>Agaricineae</taxon>
        <taxon>Hymenogastraceae</taxon>
        <taxon>Gymnopilus</taxon>
    </lineage>
</organism>
<sequence length="295" mass="33082">MAVPKYIQTHPLPSTPSRSSWGTQMLDIVSGALLATVYITINPELFPPPSAHSDSSTSIAAIGVMMATSATLGYFKDGEISTMDDFMRELLKDISITKWIIADVVSNINVQFMTIIQDNVISHSWPNVKIDMLFYNLAGDHKSLNENVIIVFYSNSKTLYDGRVIKITYIYWLGGIYKMLPLSTVVYNDMILQLFKHQATFKYDFKGNSTDPSDNNGDKVYGVAVFGKFNDISDSIISQWSKGKIFSVLALKTKLDEQIVYWLTENTSTMQDNNWGNEKFVKSYNHPSDGQAGTT</sequence>
<dbReference type="Proteomes" id="UP000724874">
    <property type="component" value="Unassembled WGS sequence"/>
</dbReference>
<keyword evidence="2" id="KW-1185">Reference proteome</keyword>
<name>A0A9P5NGS4_GYMJU</name>
<protein>
    <submittedName>
        <fullName evidence="1">Uncharacterized protein</fullName>
    </submittedName>
</protein>
<reference evidence="1" key="1">
    <citation type="submission" date="2020-11" db="EMBL/GenBank/DDBJ databases">
        <authorList>
            <consortium name="DOE Joint Genome Institute"/>
            <person name="Ahrendt S."/>
            <person name="Riley R."/>
            <person name="Andreopoulos W."/>
            <person name="LaButti K."/>
            <person name="Pangilinan J."/>
            <person name="Ruiz-duenas F.J."/>
            <person name="Barrasa J.M."/>
            <person name="Sanchez-Garcia M."/>
            <person name="Camarero S."/>
            <person name="Miyauchi S."/>
            <person name="Serrano A."/>
            <person name="Linde D."/>
            <person name="Babiker R."/>
            <person name="Drula E."/>
            <person name="Ayuso-Fernandez I."/>
            <person name="Pacheco R."/>
            <person name="Padilla G."/>
            <person name="Ferreira P."/>
            <person name="Barriuso J."/>
            <person name="Kellner H."/>
            <person name="Castanera R."/>
            <person name="Alfaro M."/>
            <person name="Ramirez L."/>
            <person name="Pisabarro A.G."/>
            <person name="Kuo A."/>
            <person name="Tritt A."/>
            <person name="Lipzen A."/>
            <person name="He G."/>
            <person name="Yan M."/>
            <person name="Ng V."/>
            <person name="Cullen D."/>
            <person name="Martin F."/>
            <person name="Rosso M.-N."/>
            <person name="Henrissat B."/>
            <person name="Hibbett D."/>
            <person name="Martinez A.T."/>
            <person name="Grigoriev I.V."/>
        </authorList>
    </citation>
    <scope>NUCLEOTIDE SEQUENCE</scope>
    <source>
        <strain evidence="1">AH 44721</strain>
    </source>
</reference>
<accession>A0A9P5NGS4</accession>
<gene>
    <name evidence="1" type="ORF">CPB84DRAFT_1750863</name>
</gene>
<comment type="caution">
    <text evidence="1">The sequence shown here is derived from an EMBL/GenBank/DDBJ whole genome shotgun (WGS) entry which is preliminary data.</text>
</comment>
<evidence type="ECO:0000313" key="1">
    <source>
        <dbReference type="EMBL" id="KAF8882627.1"/>
    </source>
</evidence>
<dbReference type="EMBL" id="JADNYJ010000121">
    <property type="protein sequence ID" value="KAF8882627.1"/>
    <property type="molecule type" value="Genomic_DNA"/>
</dbReference>
<evidence type="ECO:0000313" key="2">
    <source>
        <dbReference type="Proteomes" id="UP000724874"/>
    </source>
</evidence>
<dbReference type="AlphaFoldDB" id="A0A9P5NGS4"/>